<dbReference type="Proteomes" id="UP000062519">
    <property type="component" value="Chromosome 1"/>
</dbReference>
<keyword evidence="3" id="KW-0732">Signal</keyword>
<evidence type="ECO:0000256" key="3">
    <source>
        <dbReference type="ARBA" id="ARBA00022729"/>
    </source>
</evidence>
<dbReference type="PANTHER" id="PTHR38776:SF1">
    <property type="entry name" value="MLTA-INTERACTING PROTEIN-RELATED"/>
    <property type="match status" value="1"/>
</dbReference>
<name>A0A1B4FDS9_9BURK</name>
<dbReference type="Pfam" id="PF06629">
    <property type="entry name" value="MipA"/>
    <property type="match status" value="1"/>
</dbReference>
<sequence>MLTRTTRFDGPAHVAARCGAVAAALALQAFVGNTHAFAQSSATGSVGLDLAAVPRYAGASSYHVLPLPVVALAGHSASDWHVFASGLEAGAAWSVTPNLSIGPLIGLGLGRKEDDAAILNGTGNIADSFLYGAFVRWKAGPASANVRFLQSAHSGYGNHVTLVLAYRIFDGPRDRVTASLSTVWANRSAAQTEFGIDDAQAAASTAHLPTYAPSSGFERTDLRVTLEHRLDAHWSARVGVGAGTLVGDAADSPIVERRASVFGSMGVAYRF</sequence>
<dbReference type="AlphaFoldDB" id="A0A1B4FDS9"/>
<proteinExistence type="inferred from homology"/>
<gene>
    <name evidence="6" type="ORF">WS70_08525</name>
</gene>
<evidence type="ECO:0000256" key="2">
    <source>
        <dbReference type="ARBA" id="ARBA00005722"/>
    </source>
</evidence>
<protein>
    <recommendedName>
        <fullName evidence="8">Structural protein MipA</fullName>
    </recommendedName>
</protein>
<evidence type="ECO:0000256" key="1">
    <source>
        <dbReference type="ARBA" id="ARBA00004442"/>
    </source>
</evidence>
<organism evidence="6 7">
    <name type="scientific">Burkholderia mayonis</name>
    <dbReference type="NCBI Taxonomy" id="1385591"/>
    <lineage>
        <taxon>Bacteria</taxon>
        <taxon>Pseudomonadati</taxon>
        <taxon>Pseudomonadota</taxon>
        <taxon>Betaproteobacteria</taxon>
        <taxon>Burkholderiales</taxon>
        <taxon>Burkholderiaceae</taxon>
        <taxon>Burkholderia</taxon>
        <taxon>pseudomallei group</taxon>
    </lineage>
</organism>
<evidence type="ECO:0000313" key="6">
    <source>
        <dbReference type="EMBL" id="AOJ01870.1"/>
    </source>
</evidence>
<comment type="similarity">
    <text evidence="2">Belongs to the MipA/OmpV family.</text>
</comment>
<reference evidence="6 7" key="1">
    <citation type="submission" date="2015-12" db="EMBL/GenBank/DDBJ databases">
        <title>Diversity of Burkholderia near neighbor genomes.</title>
        <authorList>
            <person name="Sahl J."/>
            <person name="Wagner D."/>
            <person name="Keim P."/>
        </authorList>
    </citation>
    <scope>NUCLEOTIDE SEQUENCE [LARGE SCALE GENOMIC DNA]</scope>
    <source>
        <strain evidence="6 7">BDU6</strain>
    </source>
</reference>
<comment type="subcellular location">
    <subcellularLocation>
        <location evidence="1">Cell outer membrane</location>
    </subcellularLocation>
</comment>
<keyword evidence="4" id="KW-0472">Membrane</keyword>
<dbReference type="PANTHER" id="PTHR38776">
    <property type="entry name" value="MLTA-INTERACTING PROTEIN-RELATED"/>
    <property type="match status" value="1"/>
</dbReference>
<evidence type="ECO:0000313" key="7">
    <source>
        <dbReference type="Proteomes" id="UP000062519"/>
    </source>
</evidence>
<dbReference type="KEGG" id="buu:WS70_08525"/>
<dbReference type="EMBL" id="CP013386">
    <property type="protein sequence ID" value="AOJ01870.1"/>
    <property type="molecule type" value="Genomic_DNA"/>
</dbReference>
<dbReference type="InterPro" id="IPR010583">
    <property type="entry name" value="MipA"/>
</dbReference>
<keyword evidence="7" id="KW-1185">Reference proteome</keyword>
<dbReference type="GO" id="GO:0009279">
    <property type="term" value="C:cell outer membrane"/>
    <property type="evidence" value="ECO:0007669"/>
    <property type="project" value="UniProtKB-SubCell"/>
</dbReference>
<evidence type="ECO:0000256" key="4">
    <source>
        <dbReference type="ARBA" id="ARBA00023136"/>
    </source>
</evidence>
<keyword evidence="5" id="KW-0998">Cell outer membrane</keyword>
<evidence type="ECO:0008006" key="8">
    <source>
        <dbReference type="Google" id="ProtNLM"/>
    </source>
</evidence>
<accession>A0A1B4FDS9</accession>
<evidence type="ECO:0000256" key="5">
    <source>
        <dbReference type="ARBA" id="ARBA00023237"/>
    </source>
</evidence>